<dbReference type="InterPro" id="IPR000917">
    <property type="entry name" value="Sulfatase_N"/>
</dbReference>
<sequence length="533" mass="57987">MNKQAPAHNRTRPFGQLLALFAGISGACCAETAPAQPLTPPKAIILLYADDLGYGDLSCYGAEKIKTPAIDKLADEGLRFTDAYSSSAVCTPSRYALLTGTYPWRRKDVNILPGDAALLIDPAGPTLPKMLQANGYKTAVIGKWHLGLGNGKVDWNKPISPGPKECGFDESFIFAATADRVPCVYVQNGTVRNLDPKDPIQVSYQHNFPGLPSGKNNPELLRVKSSHGHNNAVINGIGRIGFMKGGKAALWDDQNIADDITEHAVDYIKRQAAAKQPFFLYFATNDIHVPRDPHKRYLGKSQCGIRGDAAVQMDDCVRRIMKALDETGLTEDSLVIFSSDNGPVMDDGYADRANEDANGHKPAGPLSGGKYSILEGGSRIPFIVHWPKAVRPGESTAVLCQMDLMATLGQLFPGEQEHPADSQKLLPALLGKTSQGRSEHILNSMGQNLAFRSGDWKYVPPGAPIRRGLNGLSPSDKAPATGALYNLKNDPQERNNVAEAHKDLCEQFRARLTELRQAPENRLSRTELFPIDD</sequence>
<feature type="signal peptide" evidence="3">
    <location>
        <begin position="1"/>
        <end position="30"/>
    </location>
</feature>
<evidence type="ECO:0000259" key="4">
    <source>
        <dbReference type="Pfam" id="PF00884"/>
    </source>
</evidence>
<keyword evidence="3" id="KW-0732">Signal</keyword>
<evidence type="ECO:0000313" key="5">
    <source>
        <dbReference type="EMBL" id="SEH82426.1"/>
    </source>
</evidence>
<dbReference type="PANTHER" id="PTHR43751">
    <property type="entry name" value="SULFATASE"/>
    <property type="match status" value="1"/>
</dbReference>
<evidence type="ECO:0000256" key="1">
    <source>
        <dbReference type="ARBA" id="ARBA00008779"/>
    </source>
</evidence>
<dbReference type="InterPro" id="IPR017850">
    <property type="entry name" value="Alkaline_phosphatase_core_sf"/>
</dbReference>
<dbReference type="AlphaFoldDB" id="A0A1H6L8U0"/>
<dbReference type="Gene3D" id="3.40.720.10">
    <property type="entry name" value="Alkaline Phosphatase, subunit A"/>
    <property type="match status" value="1"/>
</dbReference>
<comment type="similarity">
    <text evidence="1">Belongs to the sulfatase family.</text>
</comment>
<dbReference type="Pfam" id="PF00884">
    <property type="entry name" value="Sulfatase"/>
    <property type="match status" value="1"/>
</dbReference>
<feature type="chain" id="PRO_5009604507" evidence="3">
    <location>
        <begin position="31"/>
        <end position="533"/>
    </location>
</feature>
<name>A0A1H6L8U0_9BACT</name>
<dbReference type="InterPro" id="IPR052701">
    <property type="entry name" value="GAG_Ulvan_Degrading_Sulfatases"/>
</dbReference>
<dbReference type="PROSITE" id="PS00149">
    <property type="entry name" value="SULFATASE_2"/>
    <property type="match status" value="1"/>
</dbReference>
<evidence type="ECO:0000256" key="2">
    <source>
        <dbReference type="ARBA" id="ARBA00022801"/>
    </source>
</evidence>
<dbReference type="SUPFAM" id="SSF53649">
    <property type="entry name" value="Alkaline phosphatase-like"/>
    <property type="match status" value="1"/>
</dbReference>
<proteinExistence type="inferred from homology"/>
<keyword evidence="2" id="KW-0378">Hydrolase</keyword>
<evidence type="ECO:0000313" key="6">
    <source>
        <dbReference type="Proteomes" id="UP000176204"/>
    </source>
</evidence>
<accession>A0A1H6L8U0</accession>
<gene>
    <name evidence="5" type="ORF">PYTT_1017</name>
</gene>
<dbReference type="STRING" id="1679444.PYTT_1017"/>
<dbReference type="CDD" id="cd16143">
    <property type="entry name" value="ARS_like"/>
    <property type="match status" value="1"/>
</dbReference>
<organism evidence="5 6">
    <name type="scientific">Akkermansia glycaniphila</name>
    <dbReference type="NCBI Taxonomy" id="1679444"/>
    <lineage>
        <taxon>Bacteria</taxon>
        <taxon>Pseudomonadati</taxon>
        <taxon>Verrucomicrobiota</taxon>
        <taxon>Verrucomicrobiia</taxon>
        <taxon>Verrucomicrobiales</taxon>
        <taxon>Akkermansiaceae</taxon>
        <taxon>Akkermansia</taxon>
    </lineage>
</organism>
<dbReference type="InterPro" id="IPR024607">
    <property type="entry name" value="Sulfatase_CS"/>
</dbReference>
<feature type="domain" description="Sulfatase N-terminal" evidence="4">
    <location>
        <begin position="44"/>
        <end position="412"/>
    </location>
</feature>
<reference evidence="6" key="1">
    <citation type="submission" date="2016-09" db="EMBL/GenBank/DDBJ databases">
        <authorList>
            <person name="Koehorst J."/>
        </authorList>
    </citation>
    <scope>NUCLEOTIDE SEQUENCE [LARGE SCALE GENOMIC DNA]</scope>
</reference>
<dbReference type="GO" id="GO:0016787">
    <property type="term" value="F:hydrolase activity"/>
    <property type="evidence" value="ECO:0007669"/>
    <property type="project" value="UniProtKB-KW"/>
</dbReference>
<dbReference type="Gene3D" id="3.30.1120.10">
    <property type="match status" value="1"/>
</dbReference>
<dbReference type="PROSITE" id="PS00523">
    <property type="entry name" value="SULFATASE_1"/>
    <property type="match status" value="1"/>
</dbReference>
<dbReference type="KEGG" id="agl:PYTT_1017"/>
<dbReference type="PANTHER" id="PTHR43751:SF6">
    <property type="entry name" value="N-ACETYLGALACTOSAMINE-6-O-SULFATASE"/>
    <property type="match status" value="1"/>
</dbReference>
<keyword evidence="6" id="KW-1185">Reference proteome</keyword>
<dbReference type="RefSeq" id="WP_067773369.1">
    <property type="nucleotide sequence ID" value="NZ_LIGX01000011.1"/>
</dbReference>
<dbReference type="EMBL" id="LT629973">
    <property type="protein sequence ID" value="SEH82426.1"/>
    <property type="molecule type" value="Genomic_DNA"/>
</dbReference>
<dbReference type="Proteomes" id="UP000176204">
    <property type="component" value="Chromosome I"/>
</dbReference>
<dbReference type="OrthoDB" id="9762324at2"/>
<evidence type="ECO:0000256" key="3">
    <source>
        <dbReference type="SAM" id="SignalP"/>
    </source>
</evidence>
<protein>
    <submittedName>
        <fullName evidence="5">Sulfatase</fullName>
    </submittedName>
</protein>
<dbReference type="PROSITE" id="PS51257">
    <property type="entry name" value="PROKAR_LIPOPROTEIN"/>
    <property type="match status" value="1"/>
</dbReference>